<protein>
    <submittedName>
        <fullName evidence="2">Uncharacterized conserved protein</fullName>
    </submittedName>
</protein>
<feature type="domain" description="DUF985" evidence="1">
    <location>
        <begin position="6"/>
        <end position="139"/>
    </location>
</feature>
<dbReference type="Gene3D" id="2.60.120.10">
    <property type="entry name" value="Jelly Rolls"/>
    <property type="match status" value="1"/>
</dbReference>
<evidence type="ECO:0000313" key="3">
    <source>
        <dbReference type="Proteomes" id="UP000076848"/>
    </source>
</evidence>
<dbReference type="InterPro" id="IPR039935">
    <property type="entry name" value="YML079W-like"/>
</dbReference>
<dbReference type="PANTHER" id="PTHR33387:SF3">
    <property type="entry name" value="DUF985 DOMAIN-CONTAINING PROTEIN"/>
    <property type="match status" value="1"/>
</dbReference>
<organism evidence="2 3">
    <name type="scientific">Bordetella ansorpii</name>
    <dbReference type="NCBI Taxonomy" id="288768"/>
    <lineage>
        <taxon>Bacteria</taxon>
        <taxon>Pseudomonadati</taxon>
        <taxon>Pseudomonadota</taxon>
        <taxon>Betaproteobacteria</taxon>
        <taxon>Burkholderiales</taxon>
        <taxon>Alcaligenaceae</taxon>
        <taxon>Bordetella</taxon>
    </lineage>
</organism>
<keyword evidence="3" id="KW-1185">Reference proteome</keyword>
<dbReference type="CDD" id="cd06121">
    <property type="entry name" value="cupin_YML079wp"/>
    <property type="match status" value="1"/>
</dbReference>
<dbReference type="OrthoDB" id="9798288at2"/>
<dbReference type="SUPFAM" id="SSF51182">
    <property type="entry name" value="RmlC-like cupins"/>
    <property type="match status" value="1"/>
</dbReference>
<dbReference type="InterPro" id="IPR009327">
    <property type="entry name" value="Cupin_DUF985"/>
</dbReference>
<dbReference type="PANTHER" id="PTHR33387">
    <property type="entry name" value="RMLC-LIKE JELLY ROLL FOLD PROTEIN"/>
    <property type="match status" value="1"/>
</dbReference>
<dbReference type="Proteomes" id="UP000076848">
    <property type="component" value="Unassembled WGS sequence"/>
</dbReference>
<evidence type="ECO:0000259" key="1">
    <source>
        <dbReference type="Pfam" id="PF06172"/>
    </source>
</evidence>
<dbReference type="EMBL" id="FKIF01000002">
    <property type="protein sequence ID" value="SAI67349.1"/>
    <property type="molecule type" value="Genomic_DNA"/>
</dbReference>
<sequence length="161" mass="17781">MPERAQELVTRLRLQPHPEGGMYREIFRSGLTVLRQPDGQPRSALTSIFFLLPRGACSRWHRVEADEAWHHYEGEPIDLLVLLPEATQVITWRLGAVDTDTLPVRVVPAGAWQAARPAGEYALAGCSVGPGFEFPDFVLAADLPLENCPAALKQAPYDALL</sequence>
<dbReference type="InterPro" id="IPR014710">
    <property type="entry name" value="RmlC-like_jellyroll"/>
</dbReference>
<name>A0A157SAF1_9BORD</name>
<dbReference type="Pfam" id="PF06172">
    <property type="entry name" value="Cupin_5"/>
    <property type="match status" value="1"/>
</dbReference>
<dbReference type="AlphaFoldDB" id="A0A157SAF1"/>
<dbReference type="STRING" id="288768.SAMEA3906486_01463"/>
<dbReference type="InterPro" id="IPR011051">
    <property type="entry name" value="RmlC_Cupin_sf"/>
</dbReference>
<accession>A0A157SAF1</accession>
<reference evidence="2 3" key="1">
    <citation type="submission" date="2016-04" db="EMBL/GenBank/DDBJ databases">
        <authorList>
            <consortium name="Pathogen Informatics"/>
        </authorList>
    </citation>
    <scope>NUCLEOTIDE SEQUENCE [LARGE SCALE GENOMIC DNA]</scope>
    <source>
        <strain evidence="2 3">H050680373</strain>
    </source>
</reference>
<gene>
    <name evidence="2" type="ORF">SAMEA3906486_01463</name>
</gene>
<proteinExistence type="predicted"/>
<evidence type="ECO:0000313" key="2">
    <source>
        <dbReference type="EMBL" id="SAI67349.1"/>
    </source>
</evidence>